<dbReference type="RefSeq" id="WP_271195493.1">
    <property type="nucleotide sequence ID" value="NZ_BSFN01000005.1"/>
</dbReference>
<dbReference type="Pfam" id="PF07264">
    <property type="entry name" value="EI24"/>
    <property type="match status" value="1"/>
</dbReference>
<protein>
    <recommendedName>
        <fullName evidence="8">Etoposide-induced protein 2.4 (EI24)</fullName>
    </recommendedName>
</protein>
<feature type="transmembrane region" description="Helical" evidence="5">
    <location>
        <begin position="102"/>
        <end position="130"/>
    </location>
</feature>
<comment type="caution">
    <text evidence="6">The sequence shown here is derived from an EMBL/GenBank/DDBJ whole genome shotgun (WGS) entry which is preliminary data.</text>
</comment>
<evidence type="ECO:0000256" key="3">
    <source>
        <dbReference type="ARBA" id="ARBA00022989"/>
    </source>
</evidence>
<reference evidence="6" key="2">
    <citation type="submission" date="2023-01" db="EMBL/GenBank/DDBJ databases">
        <authorList>
            <person name="Sun Q."/>
            <person name="Evtushenko L."/>
        </authorList>
    </citation>
    <scope>NUCLEOTIDE SEQUENCE</scope>
    <source>
        <strain evidence="6">VKM B-2935</strain>
    </source>
</reference>
<keyword evidence="4 5" id="KW-0472">Membrane</keyword>
<feature type="transmembrane region" description="Helical" evidence="5">
    <location>
        <begin position="60"/>
        <end position="82"/>
    </location>
</feature>
<evidence type="ECO:0000256" key="1">
    <source>
        <dbReference type="ARBA" id="ARBA00004141"/>
    </source>
</evidence>
<feature type="transmembrane region" description="Helical" evidence="5">
    <location>
        <begin position="170"/>
        <end position="198"/>
    </location>
</feature>
<feature type="transmembrane region" description="Helical" evidence="5">
    <location>
        <begin position="228"/>
        <end position="252"/>
    </location>
</feature>
<organism evidence="6 7">
    <name type="scientific">Pseudomonas turukhanskensis</name>
    <dbReference type="NCBI Taxonomy" id="1806536"/>
    <lineage>
        <taxon>Bacteria</taxon>
        <taxon>Pseudomonadati</taxon>
        <taxon>Pseudomonadota</taxon>
        <taxon>Gammaproteobacteria</taxon>
        <taxon>Pseudomonadales</taxon>
        <taxon>Pseudomonadaceae</taxon>
        <taxon>Pseudomonas</taxon>
    </lineage>
</organism>
<feature type="transmembrane region" description="Helical" evidence="5">
    <location>
        <begin position="33"/>
        <end position="53"/>
    </location>
</feature>
<keyword evidence="7" id="KW-1185">Reference proteome</keyword>
<evidence type="ECO:0000313" key="6">
    <source>
        <dbReference type="EMBL" id="GLK89307.1"/>
    </source>
</evidence>
<gene>
    <name evidence="6" type="ORF">GCM10017655_23690</name>
</gene>
<sequence length="284" mass="29647">MAIKRAFDASLAAFREAFACLGLAFRDSLRPGILLRSAGICVLASVLWTWVFFHYYEQIGIGCGALSFFIVYGGAMLGFLPGLGGGGGSGGMAGMAGPLGMLVLYVAALALVMAVVLYSGAIVLSIRVALRWVLMGKVRARCLRHYPALQQRATGDDSLLLGARYILGPWLGFTLGTLACLLIPLVNGVLLVMLLAYLNVRFLTPAAFGSLVSSSEQLEAINGQRGAMLAFGLLILLLALVPVVNLLLPALLAGGACHLGYRGLDPARRAAGAAPAAQVSLPPC</sequence>
<reference evidence="6" key="1">
    <citation type="journal article" date="2014" name="Int. J. Syst. Evol. Microbiol.">
        <title>Complete genome sequence of Corynebacterium casei LMG S-19264T (=DSM 44701T), isolated from a smear-ripened cheese.</title>
        <authorList>
            <consortium name="US DOE Joint Genome Institute (JGI-PGF)"/>
            <person name="Walter F."/>
            <person name="Albersmeier A."/>
            <person name="Kalinowski J."/>
            <person name="Ruckert C."/>
        </authorList>
    </citation>
    <scope>NUCLEOTIDE SEQUENCE</scope>
    <source>
        <strain evidence="6">VKM B-2935</strain>
    </source>
</reference>
<accession>A0A9W6NFY7</accession>
<evidence type="ECO:0000256" key="5">
    <source>
        <dbReference type="SAM" id="Phobius"/>
    </source>
</evidence>
<evidence type="ECO:0000256" key="2">
    <source>
        <dbReference type="ARBA" id="ARBA00022692"/>
    </source>
</evidence>
<dbReference type="InterPro" id="IPR059112">
    <property type="entry name" value="CysZ/EI24"/>
</dbReference>
<comment type="subcellular location">
    <subcellularLocation>
        <location evidence="1">Membrane</location>
        <topology evidence="1">Multi-pass membrane protein</topology>
    </subcellularLocation>
</comment>
<keyword evidence="2 5" id="KW-0812">Transmembrane</keyword>
<keyword evidence="3 5" id="KW-1133">Transmembrane helix</keyword>
<dbReference type="Proteomes" id="UP001143328">
    <property type="component" value="Unassembled WGS sequence"/>
</dbReference>
<dbReference type="AlphaFoldDB" id="A0A9W6NFY7"/>
<proteinExistence type="predicted"/>
<dbReference type="EMBL" id="BSFN01000005">
    <property type="protein sequence ID" value="GLK89307.1"/>
    <property type="molecule type" value="Genomic_DNA"/>
</dbReference>
<evidence type="ECO:0000256" key="4">
    <source>
        <dbReference type="ARBA" id="ARBA00023136"/>
    </source>
</evidence>
<name>A0A9W6NFY7_9PSED</name>
<evidence type="ECO:0000313" key="7">
    <source>
        <dbReference type="Proteomes" id="UP001143328"/>
    </source>
</evidence>
<evidence type="ECO:0008006" key="8">
    <source>
        <dbReference type="Google" id="ProtNLM"/>
    </source>
</evidence>